<proteinExistence type="predicted"/>
<dbReference type="AlphaFoldDB" id="A0A1X6MNK5"/>
<feature type="region of interest" description="Disordered" evidence="2">
    <location>
        <begin position="303"/>
        <end position="362"/>
    </location>
</feature>
<accession>A0A1X6MNK5</accession>
<evidence type="ECO:0000256" key="2">
    <source>
        <dbReference type="SAM" id="MobiDB-lite"/>
    </source>
</evidence>
<reference evidence="3 4" key="1">
    <citation type="submission" date="2017-04" db="EMBL/GenBank/DDBJ databases">
        <title>Genome Sequence of the Model Brown-Rot Fungus Postia placenta SB12.</title>
        <authorList>
            <consortium name="DOE Joint Genome Institute"/>
            <person name="Gaskell J."/>
            <person name="Kersten P."/>
            <person name="Larrondo L.F."/>
            <person name="Canessa P."/>
            <person name="Martinez D."/>
            <person name="Hibbett D."/>
            <person name="Schmoll M."/>
            <person name="Kubicek C.P."/>
            <person name="Martinez A.T."/>
            <person name="Yadav J."/>
            <person name="Master E."/>
            <person name="Magnuson J.K."/>
            <person name="James T."/>
            <person name="Yaver D."/>
            <person name="Berka R."/>
            <person name="Labutti K."/>
            <person name="Lipzen A."/>
            <person name="Aerts A."/>
            <person name="Barry K."/>
            <person name="Henrissat B."/>
            <person name="Blanchette R."/>
            <person name="Grigoriev I."/>
            <person name="Cullen D."/>
        </authorList>
    </citation>
    <scope>NUCLEOTIDE SEQUENCE [LARGE SCALE GENOMIC DNA]</scope>
    <source>
        <strain evidence="3 4">MAD-698-R-SB12</strain>
    </source>
</reference>
<dbReference type="EMBL" id="KZ110606">
    <property type="protein sequence ID" value="OSX58021.1"/>
    <property type="molecule type" value="Genomic_DNA"/>
</dbReference>
<dbReference type="GeneID" id="36327839"/>
<keyword evidence="4" id="KW-1185">Reference proteome</keyword>
<evidence type="ECO:0000313" key="3">
    <source>
        <dbReference type="EMBL" id="OSX58021.1"/>
    </source>
</evidence>
<dbReference type="RefSeq" id="XP_024334815.1">
    <property type="nucleotide sequence ID" value="XM_024482890.1"/>
</dbReference>
<organism evidence="3 4">
    <name type="scientific">Postia placenta MAD-698-R-SB12</name>
    <dbReference type="NCBI Taxonomy" id="670580"/>
    <lineage>
        <taxon>Eukaryota</taxon>
        <taxon>Fungi</taxon>
        <taxon>Dikarya</taxon>
        <taxon>Basidiomycota</taxon>
        <taxon>Agaricomycotina</taxon>
        <taxon>Agaricomycetes</taxon>
        <taxon>Polyporales</taxon>
        <taxon>Adustoporiaceae</taxon>
        <taxon>Rhodonia</taxon>
    </lineage>
</organism>
<name>A0A1X6MNK5_9APHY</name>
<evidence type="ECO:0000313" key="4">
    <source>
        <dbReference type="Proteomes" id="UP000194127"/>
    </source>
</evidence>
<protein>
    <submittedName>
        <fullName evidence="3">Uncharacterized protein</fullName>
    </submittedName>
</protein>
<gene>
    <name evidence="3" type="ORF">POSPLADRAFT_1076124</name>
</gene>
<dbReference type="STRING" id="670580.A0A1X6MNK5"/>
<feature type="coiled-coil region" evidence="1">
    <location>
        <begin position="62"/>
        <end position="89"/>
    </location>
</feature>
<feature type="compositionally biased region" description="Basic and acidic residues" evidence="2">
    <location>
        <begin position="350"/>
        <end position="362"/>
    </location>
</feature>
<dbReference type="Proteomes" id="UP000194127">
    <property type="component" value="Unassembled WGS sequence"/>
</dbReference>
<feature type="region of interest" description="Disordered" evidence="2">
    <location>
        <begin position="220"/>
        <end position="269"/>
    </location>
</feature>
<feature type="compositionally biased region" description="Basic and acidic residues" evidence="2">
    <location>
        <begin position="226"/>
        <end position="236"/>
    </location>
</feature>
<evidence type="ECO:0000256" key="1">
    <source>
        <dbReference type="SAM" id="Coils"/>
    </source>
</evidence>
<sequence>MLVLTPVSALHSGFYTYPSVRTTHGEPNFLDELVGQAALDYAVAHARSEALRRQQQQELRRRQIEGQRRRYLEEQYRRLEEQRRQAAVEAFLLQLNGFPARRASRHEVSSAEQYWALQELQERERRAALEQATAERARHARDEQFISALLTLGDAAGPRSNAPMAQNISFSPASSLPSRTTATPVSLEQRIKKQLRTETDPDNYASLESLLSYLTAQKTSSAPIDAKGKGKARETPTHIPVSATPSTSYVATSSSTSSLPPSTTPARGSTLKDLLQRRLEKEGDAEVQESLQGLFSKLYGAPTKPPAQRFPPAATPMADVKGKGKAKAINEQQTTSAAAATSVPVNVADAKSESSEPAPRVKLERKPVISPAVAAKIAALLR</sequence>
<feature type="compositionally biased region" description="Low complexity" evidence="2">
    <location>
        <begin position="242"/>
        <end position="266"/>
    </location>
</feature>
<feature type="non-terminal residue" evidence="3">
    <location>
        <position position="382"/>
    </location>
</feature>
<keyword evidence="1" id="KW-0175">Coiled coil</keyword>
<dbReference type="OrthoDB" id="333905at2759"/>